<dbReference type="OrthoDB" id="3027208at2759"/>
<feature type="domain" description="BTB" evidence="1">
    <location>
        <begin position="15"/>
        <end position="92"/>
    </location>
</feature>
<dbReference type="CDD" id="cd18186">
    <property type="entry name" value="BTB_POZ_ZBTB_KLHL-like"/>
    <property type="match status" value="1"/>
</dbReference>
<comment type="caution">
    <text evidence="2">The sequence shown here is derived from an EMBL/GenBank/DDBJ whole genome shotgun (WGS) entry which is preliminary data.</text>
</comment>
<dbReference type="Proteomes" id="UP000789570">
    <property type="component" value="Unassembled WGS sequence"/>
</dbReference>
<reference evidence="2" key="1">
    <citation type="submission" date="2021-06" db="EMBL/GenBank/DDBJ databases">
        <authorList>
            <person name="Kallberg Y."/>
            <person name="Tangrot J."/>
            <person name="Rosling A."/>
        </authorList>
    </citation>
    <scope>NUCLEOTIDE SEQUENCE</scope>
    <source>
        <strain evidence="2">UK204</strain>
    </source>
</reference>
<keyword evidence="3" id="KW-1185">Reference proteome</keyword>
<evidence type="ECO:0000313" key="2">
    <source>
        <dbReference type="EMBL" id="CAG8590356.1"/>
    </source>
</evidence>
<dbReference type="InterPro" id="IPR011333">
    <property type="entry name" value="SKP1/BTB/POZ_sf"/>
</dbReference>
<dbReference type="EMBL" id="CAJVPQ010002273">
    <property type="protein sequence ID" value="CAG8590356.1"/>
    <property type="molecule type" value="Genomic_DNA"/>
</dbReference>
<dbReference type="PANTHER" id="PTHR45632">
    <property type="entry name" value="LD33804P"/>
    <property type="match status" value="1"/>
</dbReference>
<evidence type="ECO:0000259" key="1">
    <source>
        <dbReference type="PROSITE" id="PS50097"/>
    </source>
</evidence>
<dbReference type="Pfam" id="PF00651">
    <property type="entry name" value="BTB"/>
    <property type="match status" value="1"/>
</dbReference>
<protein>
    <submittedName>
        <fullName evidence="2">10037_t:CDS:1</fullName>
    </submittedName>
</protein>
<dbReference type="SMART" id="SM00225">
    <property type="entry name" value="BTB"/>
    <property type="match status" value="1"/>
</dbReference>
<proteinExistence type="predicted"/>
<dbReference type="AlphaFoldDB" id="A0A9N9C706"/>
<accession>A0A9N9C706</accession>
<dbReference type="InterPro" id="IPR000210">
    <property type="entry name" value="BTB/POZ_dom"/>
</dbReference>
<dbReference type="PROSITE" id="PS50097">
    <property type="entry name" value="BTB"/>
    <property type="match status" value="1"/>
</dbReference>
<gene>
    <name evidence="2" type="ORF">FCALED_LOCUS8061</name>
</gene>
<evidence type="ECO:0000313" key="3">
    <source>
        <dbReference type="Proteomes" id="UP000789570"/>
    </source>
</evidence>
<name>A0A9N9C706_9GLOM</name>
<organism evidence="2 3">
    <name type="scientific">Funneliformis caledonium</name>
    <dbReference type="NCBI Taxonomy" id="1117310"/>
    <lineage>
        <taxon>Eukaryota</taxon>
        <taxon>Fungi</taxon>
        <taxon>Fungi incertae sedis</taxon>
        <taxon>Mucoromycota</taxon>
        <taxon>Glomeromycotina</taxon>
        <taxon>Glomeromycetes</taxon>
        <taxon>Glomerales</taxon>
        <taxon>Glomeraceae</taxon>
        <taxon>Funneliformis</taxon>
    </lineage>
</organism>
<sequence>MVMVKKNPIHYYEDGDVVLQAEGTHFLVHKPFLSLASQFFKDLFAQSKPNSNETVKNTNANESEASILVLEIMEENANSIQDMLSFIYPNVILDINWENVENLFRIANKFKIKKLTNSCDLFLQNNLIENILTTFKLAELYRLPIPFKEASKLILNDFLKYECDSEYIQIPKRARDRLGYSRFVYHTFLDKLAWRLSSKRETKIQTVCIYPTRKPSFVYNELHSFNINFSDKEAENKAFYKSFKEYLLKFERSNKRDLDMNFYSFVELEDE</sequence>
<dbReference type="Gene3D" id="3.30.710.10">
    <property type="entry name" value="Potassium Channel Kv1.1, Chain A"/>
    <property type="match status" value="1"/>
</dbReference>
<dbReference type="SUPFAM" id="SSF54695">
    <property type="entry name" value="POZ domain"/>
    <property type="match status" value="1"/>
</dbReference>